<name>A0ABT3PLB0_9BACT</name>
<dbReference type="EMBL" id="JAGGJA010000004">
    <property type="protein sequence ID" value="MCW9706717.1"/>
    <property type="molecule type" value="Genomic_DNA"/>
</dbReference>
<proteinExistence type="predicted"/>
<dbReference type="Proteomes" id="UP001207918">
    <property type="component" value="Unassembled WGS sequence"/>
</dbReference>
<evidence type="ECO:0000313" key="3">
    <source>
        <dbReference type="Proteomes" id="UP001207918"/>
    </source>
</evidence>
<accession>A0ABT3PLB0</accession>
<dbReference type="RefSeq" id="WP_265765445.1">
    <property type="nucleotide sequence ID" value="NZ_JAGGJA010000004.1"/>
</dbReference>
<keyword evidence="3" id="KW-1185">Reference proteome</keyword>
<gene>
    <name evidence="2" type="ORF">J6I44_07605</name>
</gene>
<feature type="transmembrane region" description="Helical" evidence="1">
    <location>
        <begin position="81"/>
        <end position="99"/>
    </location>
</feature>
<feature type="transmembrane region" description="Helical" evidence="1">
    <location>
        <begin position="54"/>
        <end position="75"/>
    </location>
</feature>
<protein>
    <submittedName>
        <fullName evidence="2">Uncharacterized protein</fullName>
    </submittedName>
</protein>
<evidence type="ECO:0000256" key="1">
    <source>
        <dbReference type="SAM" id="Phobius"/>
    </source>
</evidence>
<organism evidence="2 3">
    <name type="scientific">Fodinibius salsisoli</name>
    <dbReference type="NCBI Taxonomy" id="2820877"/>
    <lineage>
        <taxon>Bacteria</taxon>
        <taxon>Pseudomonadati</taxon>
        <taxon>Balneolota</taxon>
        <taxon>Balneolia</taxon>
        <taxon>Balneolales</taxon>
        <taxon>Balneolaceae</taxon>
        <taxon>Fodinibius</taxon>
    </lineage>
</organism>
<keyword evidence="1" id="KW-1133">Transmembrane helix</keyword>
<comment type="caution">
    <text evidence="2">The sequence shown here is derived from an EMBL/GenBank/DDBJ whole genome shotgun (WGS) entry which is preliminary data.</text>
</comment>
<keyword evidence="1" id="KW-0812">Transmembrane</keyword>
<sequence>MAEVIESLRVWFWGLGEQYGVNPIIFGSIYVGAIPFFTASLAWLYRNYRLNKSIILPAFSAIGFFISAYIYLLFAGENIPWWVYGLVILMVILGAYSTCQKVRRKIKKIDKKISTDGKI</sequence>
<feature type="transmembrane region" description="Helical" evidence="1">
    <location>
        <begin position="24"/>
        <end position="45"/>
    </location>
</feature>
<reference evidence="2 3" key="1">
    <citation type="submission" date="2021-03" db="EMBL/GenBank/DDBJ databases">
        <title>Aliifodinibius sp. nov., a new bacterium isolated from saline soil.</title>
        <authorList>
            <person name="Galisteo C."/>
            <person name="De La Haba R."/>
            <person name="Sanchez-Porro C."/>
            <person name="Ventosa A."/>
        </authorList>
    </citation>
    <scope>NUCLEOTIDE SEQUENCE [LARGE SCALE GENOMIC DNA]</scope>
    <source>
        <strain evidence="2 3">1BSP15-2V2</strain>
    </source>
</reference>
<keyword evidence="1" id="KW-0472">Membrane</keyword>
<evidence type="ECO:0000313" key="2">
    <source>
        <dbReference type="EMBL" id="MCW9706717.1"/>
    </source>
</evidence>